<evidence type="ECO:0000256" key="6">
    <source>
        <dbReference type="ARBA" id="ARBA00044735"/>
    </source>
</evidence>
<keyword evidence="4" id="KW-0496">Mitochondrion</keyword>
<protein>
    <recommendedName>
        <fullName evidence="5">LYR motif-containing protein 2</fullName>
    </recommendedName>
</protein>
<dbReference type="VEuPathDB" id="FungiDB:BCV72DRAFT_307594"/>
<comment type="subcellular location">
    <subcellularLocation>
        <location evidence="1">Mitochondrion</location>
    </subcellularLocation>
</comment>
<dbReference type="PANTHER" id="PTHR13675:SF0">
    <property type="entry name" value="LYR MOTIF-CONTAINING PROTEIN 2"/>
    <property type="match status" value="1"/>
</dbReference>
<evidence type="ECO:0000256" key="2">
    <source>
        <dbReference type="ARBA" id="ARBA00009508"/>
    </source>
</evidence>
<comment type="similarity">
    <text evidence="2">Belongs to the complex I LYR family.</text>
</comment>
<sequence>MLYSVVRFQKAPPVPRFFKEGLTLDHFLLRAQVISLYRQIVRCTKGMDKSNAKEIIQWARADFERHRHETNIDNIKSLISSGKHQMHTLQNSVSLAHVSKK</sequence>
<evidence type="ECO:0000256" key="3">
    <source>
        <dbReference type="ARBA" id="ARBA00022946"/>
    </source>
</evidence>
<evidence type="ECO:0000256" key="5">
    <source>
        <dbReference type="ARBA" id="ARBA00026235"/>
    </source>
</evidence>
<dbReference type="GO" id="GO:0005739">
    <property type="term" value="C:mitochondrion"/>
    <property type="evidence" value="ECO:0007669"/>
    <property type="project" value="UniProtKB-SubCell"/>
</dbReference>
<dbReference type="InterPro" id="IPR045293">
    <property type="entry name" value="Complex1_LYR_LYRM2"/>
</dbReference>
<dbReference type="PANTHER" id="PTHR13675">
    <property type="entry name" value="LYR MOTIF-CONTAINING PROTEIN 2"/>
    <property type="match status" value="1"/>
</dbReference>
<evidence type="ECO:0000256" key="1">
    <source>
        <dbReference type="ARBA" id="ARBA00004173"/>
    </source>
</evidence>
<reference evidence="8" key="1">
    <citation type="journal article" date="2016" name="Proc. Natl. Acad. Sci. U.S.A.">
        <title>Lipid metabolic changes in an early divergent fungus govern the establishment of a mutualistic symbiosis with endobacteria.</title>
        <authorList>
            <person name="Lastovetsky O.A."/>
            <person name="Gaspar M.L."/>
            <person name="Mondo S.J."/>
            <person name="LaButti K.M."/>
            <person name="Sandor L."/>
            <person name="Grigoriev I.V."/>
            <person name="Henry S.A."/>
            <person name="Pawlowska T.E."/>
        </authorList>
    </citation>
    <scope>NUCLEOTIDE SEQUENCE [LARGE SCALE GENOMIC DNA]</scope>
    <source>
        <strain evidence="8">ATCC 52814</strain>
    </source>
</reference>
<dbReference type="EMBL" id="KV921980">
    <property type="protein sequence ID" value="ORE04123.1"/>
    <property type="molecule type" value="Genomic_DNA"/>
</dbReference>
<comment type="function">
    <text evidence="6">Involved in efficient integration of the N-module into mitochondrial respiratory chain complex I.</text>
</comment>
<dbReference type="InterPro" id="IPR008011">
    <property type="entry name" value="Complex1_LYR_dom"/>
</dbReference>
<proteinExistence type="inferred from homology"/>
<dbReference type="OrthoDB" id="74240at2759"/>
<feature type="domain" description="Complex 1 LYR protein" evidence="7">
    <location>
        <begin position="31"/>
        <end position="86"/>
    </location>
</feature>
<dbReference type="AlphaFoldDB" id="A0A1X0QWG3"/>
<organism evidence="8">
    <name type="scientific">Rhizopus microsporus var. microsporus</name>
    <dbReference type="NCBI Taxonomy" id="86635"/>
    <lineage>
        <taxon>Eukaryota</taxon>
        <taxon>Fungi</taxon>
        <taxon>Fungi incertae sedis</taxon>
        <taxon>Mucoromycota</taxon>
        <taxon>Mucoromycotina</taxon>
        <taxon>Mucoromycetes</taxon>
        <taxon>Mucorales</taxon>
        <taxon>Mucorineae</taxon>
        <taxon>Rhizopodaceae</taxon>
        <taxon>Rhizopus</taxon>
    </lineage>
</organism>
<accession>A0A1X0QWG3</accession>
<dbReference type="Proteomes" id="UP000242414">
    <property type="component" value="Unassembled WGS sequence"/>
</dbReference>
<evidence type="ECO:0000313" key="8">
    <source>
        <dbReference type="EMBL" id="ORE04123.1"/>
    </source>
</evidence>
<dbReference type="Pfam" id="PF05347">
    <property type="entry name" value="Complex1_LYR"/>
    <property type="match status" value="1"/>
</dbReference>
<evidence type="ECO:0000259" key="7">
    <source>
        <dbReference type="Pfam" id="PF05347"/>
    </source>
</evidence>
<dbReference type="CDD" id="cd20262">
    <property type="entry name" value="Complex1_LYR_LYRM2"/>
    <property type="match status" value="1"/>
</dbReference>
<keyword evidence="3" id="KW-0809">Transit peptide</keyword>
<evidence type="ECO:0000256" key="4">
    <source>
        <dbReference type="ARBA" id="ARBA00023128"/>
    </source>
</evidence>
<name>A0A1X0QWG3_RHIZD</name>
<gene>
    <name evidence="8" type="ORF">BCV72DRAFT_307594</name>
</gene>